<evidence type="ECO:0000313" key="4">
    <source>
        <dbReference type="EMBL" id="CAL1378411.1"/>
    </source>
</evidence>
<dbReference type="Pfam" id="PF01535">
    <property type="entry name" value="PPR"/>
    <property type="match status" value="1"/>
</dbReference>
<comment type="similarity">
    <text evidence="1">Belongs to the PPR family. P subfamily.</text>
</comment>
<protein>
    <recommendedName>
        <fullName evidence="6">Pentatricopeptide repeat-containing protein</fullName>
    </recommendedName>
</protein>
<evidence type="ECO:0000313" key="5">
    <source>
        <dbReference type="Proteomes" id="UP001497516"/>
    </source>
</evidence>
<dbReference type="Gene3D" id="1.25.40.10">
    <property type="entry name" value="Tetratricopeptide repeat domain"/>
    <property type="match status" value="4"/>
</dbReference>
<evidence type="ECO:0000256" key="3">
    <source>
        <dbReference type="PROSITE-ProRule" id="PRU00708"/>
    </source>
</evidence>
<accession>A0AAV2DXL4</accession>
<dbReference type="SUPFAM" id="SSF81901">
    <property type="entry name" value="HCP-like"/>
    <property type="match status" value="1"/>
</dbReference>
<dbReference type="Pfam" id="PF13041">
    <property type="entry name" value="PPR_2"/>
    <property type="match status" value="3"/>
</dbReference>
<dbReference type="PANTHER" id="PTHR47447:SF28">
    <property type="entry name" value="PENTACOTRIPEPTIDE-REPEAT REGION OF PRORP DOMAIN-CONTAINING PROTEIN"/>
    <property type="match status" value="1"/>
</dbReference>
<evidence type="ECO:0000256" key="1">
    <source>
        <dbReference type="ARBA" id="ARBA00007626"/>
    </source>
</evidence>
<dbReference type="InterPro" id="IPR011990">
    <property type="entry name" value="TPR-like_helical_dom_sf"/>
</dbReference>
<proteinExistence type="inferred from homology"/>
<gene>
    <name evidence="4" type="ORF">LTRI10_LOCUS19995</name>
</gene>
<feature type="repeat" description="PPR" evidence="3">
    <location>
        <begin position="232"/>
        <end position="266"/>
    </location>
</feature>
<dbReference type="NCBIfam" id="TIGR00756">
    <property type="entry name" value="PPR"/>
    <property type="match status" value="6"/>
</dbReference>
<reference evidence="4 5" key="1">
    <citation type="submission" date="2024-04" db="EMBL/GenBank/DDBJ databases">
        <authorList>
            <person name="Fracassetti M."/>
        </authorList>
    </citation>
    <scope>NUCLEOTIDE SEQUENCE [LARGE SCALE GENOMIC DNA]</scope>
</reference>
<feature type="repeat" description="PPR" evidence="3">
    <location>
        <begin position="268"/>
        <end position="302"/>
    </location>
</feature>
<dbReference type="AlphaFoldDB" id="A0AAV2DXL4"/>
<dbReference type="Proteomes" id="UP001497516">
    <property type="component" value="Chromosome 3"/>
</dbReference>
<dbReference type="InterPro" id="IPR002885">
    <property type="entry name" value="PPR_rpt"/>
</dbReference>
<feature type="repeat" description="PPR" evidence="3">
    <location>
        <begin position="414"/>
        <end position="448"/>
    </location>
</feature>
<dbReference type="Pfam" id="PF12854">
    <property type="entry name" value="PPR_1"/>
    <property type="match status" value="2"/>
</dbReference>
<keyword evidence="2" id="KW-0677">Repeat</keyword>
<feature type="repeat" description="PPR" evidence="3">
    <location>
        <begin position="197"/>
        <end position="231"/>
    </location>
</feature>
<evidence type="ECO:0008006" key="6">
    <source>
        <dbReference type="Google" id="ProtNLM"/>
    </source>
</evidence>
<dbReference type="EMBL" id="OZ034816">
    <property type="protein sequence ID" value="CAL1378411.1"/>
    <property type="molecule type" value="Genomic_DNA"/>
</dbReference>
<sequence length="524" mass="59035">MIMMPPPSAILRFPSICNPVFVSNYNDTCKFPRVDAVNFLPPTSTKISAAKHPNLPCLTAEKHGLKETDSIDNCRTLSVEEKEGDHQWRGSFEKNLFVAAIRALPGRRMSTLLANFEKDGNFGCISDFNDLLNALVAGNKLNLDLALQLYSRLSSYGLEPDSSTFSAMIECHCKRNDVEEAERVLNQMLDSGCAPPEVSVFTTLIHCFCQRGKLQKAFRALDMMEKVGRKPSVQTYNCLLKGLCYVGRVEEAFELLQDIKKLSTVLPDMYTYTVMMDGYCRVGRSDEAMELMKEALEMELQPTAVSFNALFHGYNKEGRPLKGIKLLQQMEQRGLSPDYVCYSTLLRGLLLWRQIPAAALIYEQMVGCGYEADEGLMNNLLRGLCNRRTLADDGLFQVAHQVFEKMKKRGFTIDCRAYNVVIEVLCRLNKVDDALVSLREMINLGSTPRVITLNILIRTLCERREANKAVGILVLMLENHIQLPRLSYDSLIDELNRQCLYFGASSVYSSALVRGVVPQNEPHT</sequence>
<keyword evidence="5" id="KW-1185">Reference proteome</keyword>
<feature type="repeat" description="PPR" evidence="3">
    <location>
        <begin position="303"/>
        <end position="337"/>
    </location>
</feature>
<feature type="repeat" description="PPR" evidence="3">
    <location>
        <begin position="161"/>
        <end position="195"/>
    </location>
</feature>
<dbReference type="PANTHER" id="PTHR47447">
    <property type="entry name" value="OS03G0856100 PROTEIN"/>
    <property type="match status" value="1"/>
</dbReference>
<evidence type="ECO:0000256" key="2">
    <source>
        <dbReference type="ARBA" id="ARBA00022737"/>
    </source>
</evidence>
<organism evidence="4 5">
    <name type="scientific">Linum trigynum</name>
    <dbReference type="NCBI Taxonomy" id="586398"/>
    <lineage>
        <taxon>Eukaryota</taxon>
        <taxon>Viridiplantae</taxon>
        <taxon>Streptophyta</taxon>
        <taxon>Embryophyta</taxon>
        <taxon>Tracheophyta</taxon>
        <taxon>Spermatophyta</taxon>
        <taxon>Magnoliopsida</taxon>
        <taxon>eudicotyledons</taxon>
        <taxon>Gunneridae</taxon>
        <taxon>Pentapetalae</taxon>
        <taxon>rosids</taxon>
        <taxon>fabids</taxon>
        <taxon>Malpighiales</taxon>
        <taxon>Linaceae</taxon>
        <taxon>Linum</taxon>
    </lineage>
</organism>
<name>A0AAV2DXL4_9ROSI</name>
<dbReference type="PROSITE" id="PS51375">
    <property type="entry name" value="PPR"/>
    <property type="match status" value="6"/>
</dbReference>